<feature type="non-terminal residue" evidence="1">
    <location>
        <position position="58"/>
    </location>
</feature>
<sequence>AEPMILAPLFTTNLSLEISVPGPGDNLTSLRSNLQAEVPPFKIEYEGLITTPDGSKTN</sequence>
<dbReference type="Proteomes" id="UP000789831">
    <property type="component" value="Unassembled WGS sequence"/>
</dbReference>
<accession>A0A9N9HIH8</accession>
<gene>
    <name evidence="1" type="ORF">AGERDE_LOCUS12796</name>
</gene>
<reference evidence="1" key="1">
    <citation type="submission" date="2021-06" db="EMBL/GenBank/DDBJ databases">
        <authorList>
            <person name="Kallberg Y."/>
            <person name="Tangrot J."/>
            <person name="Rosling A."/>
        </authorList>
    </citation>
    <scope>NUCLEOTIDE SEQUENCE</scope>
    <source>
        <strain evidence="1">MT106</strain>
    </source>
</reference>
<name>A0A9N9HIH8_9GLOM</name>
<dbReference type="AlphaFoldDB" id="A0A9N9HIH8"/>
<evidence type="ECO:0000313" key="1">
    <source>
        <dbReference type="EMBL" id="CAG8683964.1"/>
    </source>
</evidence>
<keyword evidence="2" id="KW-1185">Reference proteome</keyword>
<dbReference type="EMBL" id="CAJVPL010011391">
    <property type="protein sequence ID" value="CAG8683964.1"/>
    <property type="molecule type" value="Genomic_DNA"/>
</dbReference>
<proteinExistence type="predicted"/>
<evidence type="ECO:0000313" key="2">
    <source>
        <dbReference type="Proteomes" id="UP000789831"/>
    </source>
</evidence>
<feature type="non-terminal residue" evidence="1">
    <location>
        <position position="1"/>
    </location>
</feature>
<protein>
    <submittedName>
        <fullName evidence="1">6288_t:CDS:1</fullName>
    </submittedName>
</protein>
<organism evidence="1 2">
    <name type="scientific">Ambispora gerdemannii</name>
    <dbReference type="NCBI Taxonomy" id="144530"/>
    <lineage>
        <taxon>Eukaryota</taxon>
        <taxon>Fungi</taxon>
        <taxon>Fungi incertae sedis</taxon>
        <taxon>Mucoromycota</taxon>
        <taxon>Glomeromycotina</taxon>
        <taxon>Glomeromycetes</taxon>
        <taxon>Archaeosporales</taxon>
        <taxon>Ambisporaceae</taxon>
        <taxon>Ambispora</taxon>
    </lineage>
</organism>
<comment type="caution">
    <text evidence="1">The sequence shown here is derived from an EMBL/GenBank/DDBJ whole genome shotgun (WGS) entry which is preliminary data.</text>
</comment>